<name>A0A0E9RAM9_ANGAN</name>
<dbReference type="AlphaFoldDB" id="A0A0E9RAM9"/>
<evidence type="ECO:0000313" key="1">
    <source>
        <dbReference type="EMBL" id="JAH25822.1"/>
    </source>
</evidence>
<reference evidence="1" key="1">
    <citation type="submission" date="2014-11" db="EMBL/GenBank/DDBJ databases">
        <authorList>
            <person name="Amaro Gonzalez C."/>
        </authorList>
    </citation>
    <scope>NUCLEOTIDE SEQUENCE</scope>
</reference>
<dbReference type="EMBL" id="GBXM01082755">
    <property type="protein sequence ID" value="JAH25822.1"/>
    <property type="molecule type" value="Transcribed_RNA"/>
</dbReference>
<reference evidence="1" key="2">
    <citation type="journal article" date="2015" name="Fish Shellfish Immunol.">
        <title>Early steps in the European eel (Anguilla anguilla)-Vibrio vulnificus interaction in the gills: Role of the RtxA13 toxin.</title>
        <authorList>
            <person name="Callol A."/>
            <person name="Pajuelo D."/>
            <person name="Ebbesson L."/>
            <person name="Teles M."/>
            <person name="MacKenzie S."/>
            <person name="Amaro C."/>
        </authorList>
    </citation>
    <scope>NUCLEOTIDE SEQUENCE</scope>
</reference>
<organism evidence="1">
    <name type="scientific">Anguilla anguilla</name>
    <name type="common">European freshwater eel</name>
    <name type="synonym">Muraena anguilla</name>
    <dbReference type="NCBI Taxonomy" id="7936"/>
    <lineage>
        <taxon>Eukaryota</taxon>
        <taxon>Metazoa</taxon>
        <taxon>Chordata</taxon>
        <taxon>Craniata</taxon>
        <taxon>Vertebrata</taxon>
        <taxon>Euteleostomi</taxon>
        <taxon>Actinopterygii</taxon>
        <taxon>Neopterygii</taxon>
        <taxon>Teleostei</taxon>
        <taxon>Anguilliformes</taxon>
        <taxon>Anguillidae</taxon>
        <taxon>Anguilla</taxon>
    </lineage>
</organism>
<proteinExistence type="predicted"/>
<sequence>MGCFPSLKHCLSGLTDGAEFISTGFHYACSTSLTGTITVAYADLPCI</sequence>
<protein>
    <submittedName>
        <fullName evidence="1">Uncharacterized protein</fullName>
    </submittedName>
</protein>
<accession>A0A0E9RAM9</accession>